<keyword evidence="5" id="KW-1185">Reference proteome</keyword>
<dbReference type="InterPro" id="IPR006311">
    <property type="entry name" value="TAT_signal"/>
</dbReference>
<protein>
    <submittedName>
        <fullName evidence="4">CubicO group peptidase (Beta-lactamase class C family)</fullName>
    </submittedName>
</protein>
<dbReference type="SUPFAM" id="SSF56601">
    <property type="entry name" value="beta-lactamase/transpeptidase-like"/>
    <property type="match status" value="1"/>
</dbReference>
<dbReference type="PANTHER" id="PTHR43283:SF11">
    <property type="entry name" value="BETA-LACTAMASE-RELATED DOMAIN-CONTAINING PROTEIN"/>
    <property type="match status" value="1"/>
</dbReference>
<dbReference type="EMBL" id="JAVDYB010000001">
    <property type="protein sequence ID" value="MDR7278888.1"/>
    <property type="molecule type" value="Genomic_DNA"/>
</dbReference>
<name>A0AAE3YRZ0_9ACTN</name>
<dbReference type="InterPro" id="IPR012338">
    <property type="entry name" value="Beta-lactam/transpept-like"/>
</dbReference>
<dbReference type="Proteomes" id="UP001183643">
    <property type="component" value="Unassembled WGS sequence"/>
</dbReference>
<dbReference type="InterPro" id="IPR001466">
    <property type="entry name" value="Beta-lactam-related"/>
</dbReference>
<evidence type="ECO:0000256" key="2">
    <source>
        <dbReference type="SAM" id="SignalP"/>
    </source>
</evidence>
<evidence type="ECO:0000313" key="5">
    <source>
        <dbReference type="Proteomes" id="UP001183643"/>
    </source>
</evidence>
<keyword evidence="1" id="KW-0378">Hydrolase</keyword>
<sequence length="423" mass="44016">MPVTRRTVLRSALLTGAAAGLGGCARPAPPATTAAPGTWVVPSAAPSVAAPPSPTSAPAPAPTADAALEAVLTTHLSPTRDNPHHPGYAGAVALAWRDGLPLAGATVGDALRYRAGPVELPAADRVPMRPDSIFDLASITKVFTAILTLRLVDAGTLDLDVPLSRFLPAFTTPDVTAAMLLTHTGGMPVSPRTAATFVTTPPVAPPGTVFRYSGVGPMVLGHLIEKQTGMPLDRALREHVTGPLGLADTGYLPLTWVRDVDRIAATDARSSRGLLRGRVHDDICDTLGGVAGHAGVFATAADVAVIGQLLLDGGTYRGTRILSPELVTRLRTNANENVPVAAGERPGRTAAYGLGVVLNQPWFMGRLSSPGTFGHTGFSGTSLLVDPVRRLVVVLLTNRAHPNWSWAEPDPYRVAVHDLVSAF</sequence>
<feature type="signal peptide" evidence="2">
    <location>
        <begin position="1"/>
        <end position="27"/>
    </location>
</feature>
<dbReference type="InterPro" id="IPR050789">
    <property type="entry name" value="Diverse_Enzym_Activities"/>
</dbReference>
<feature type="chain" id="PRO_5042158706" evidence="2">
    <location>
        <begin position="28"/>
        <end position="423"/>
    </location>
</feature>
<dbReference type="PANTHER" id="PTHR43283">
    <property type="entry name" value="BETA-LACTAMASE-RELATED"/>
    <property type="match status" value="1"/>
</dbReference>
<dbReference type="GO" id="GO:0016787">
    <property type="term" value="F:hydrolase activity"/>
    <property type="evidence" value="ECO:0007669"/>
    <property type="project" value="UniProtKB-KW"/>
</dbReference>
<reference evidence="4" key="1">
    <citation type="submission" date="2023-07" db="EMBL/GenBank/DDBJ databases">
        <title>Sequencing the genomes of 1000 actinobacteria strains.</title>
        <authorList>
            <person name="Klenk H.-P."/>
        </authorList>
    </citation>
    <scope>NUCLEOTIDE SEQUENCE</scope>
    <source>
        <strain evidence="4">DSM 44707</strain>
    </source>
</reference>
<feature type="domain" description="Beta-lactamase-related" evidence="3">
    <location>
        <begin position="107"/>
        <end position="414"/>
    </location>
</feature>
<dbReference type="PROSITE" id="PS51318">
    <property type="entry name" value="TAT"/>
    <property type="match status" value="1"/>
</dbReference>
<keyword evidence="2" id="KW-0732">Signal</keyword>
<organism evidence="4 5">
    <name type="scientific">Catenuloplanes atrovinosus</name>
    <dbReference type="NCBI Taxonomy" id="137266"/>
    <lineage>
        <taxon>Bacteria</taxon>
        <taxon>Bacillati</taxon>
        <taxon>Actinomycetota</taxon>
        <taxon>Actinomycetes</taxon>
        <taxon>Micromonosporales</taxon>
        <taxon>Micromonosporaceae</taxon>
        <taxon>Catenuloplanes</taxon>
    </lineage>
</organism>
<accession>A0AAE3YRZ0</accession>
<proteinExistence type="predicted"/>
<dbReference type="RefSeq" id="WP_310372068.1">
    <property type="nucleotide sequence ID" value="NZ_JAVDYB010000001.1"/>
</dbReference>
<evidence type="ECO:0000256" key="1">
    <source>
        <dbReference type="ARBA" id="ARBA00022801"/>
    </source>
</evidence>
<evidence type="ECO:0000313" key="4">
    <source>
        <dbReference type="EMBL" id="MDR7278888.1"/>
    </source>
</evidence>
<evidence type="ECO:0000259" key="3">
    <source>
        <dbReference type="Pfam" id="PF00144"/>
    </source>
</evidence>
<dbReference type="AlphaFoldDB" id="A0AAE3YRZ0"/>
<dbReference type="Pfam" id="PF00144">
    <property type="entry name" value="Beta-lactamase"/>
    <property type="match status" value="1"/>
</dbReference>
<gene>
    <name evidence="4" type="ORF">J2S41_005666</name>
</gene>
<comment type="caution">
    <text evidence="4">The sequence shown here is derived from an EMBL/GenBank/DDBJ whole genome shotgun (WGS) entry which is preliminary data.</text>
</comment>
<dbReference type="PROSITE" id="PS51257">
    <property type="entry name" value="PROKAR_LIPOPROTEIN"/>
    <property type="match status" value="1"/>
</dbReference>
<dbReference type="Gene3D" id="3.40.710.10">
    <property type="entry name" value="DD-peptidase/beta-lactamase superfamily"/>
    <property type="match status" value="1"/>
</dbReference>